<dbReference type="Proteomes" id="UP000076532">
    <property type="component" value="Unassembled WGS sequence"/>
</dbReference>
<organism evidence="1 2">
    <name type="scientific">Athelia psychrophila</name>
    <dbReference type="NCBI Taxonomy" id="1759441"/>
    <lineage>
        <taxon>Eukaryota</taxon>
        <taxon>Fungi</taxon>
        <taxon>Dikarya</taxon>
        <taxon>Basidiomycota</taxon>
        <taxon>Agaricomycotina</taxon>
        <taxon>Agaricomycetes</taxon>
        <taxon>Agaricomycetidae</taxon>
        <taxon>Atheliales</taxon>
        <taxon>Atheliaceae</taxon>
        <taxon>Athelia</taxon>
    </lineage>
</organism>
<feature type="non-terminal residue" evidence="1">
    <location>
        <position position="80"/>
    </location>
</feature>
<dbReference type="AlphaFoldDB" id="A0A167X736"/>
<gene>
    <name evidence="1" type="ORF">FIBSPDRAFT_693525</name>
</gene>
<evidence type="ECO:0000313" key="2">
    <source>
        <dbReference type="Proteomes" id="UP000076532"/>
    </source>
</evidence>
<proteinExistence type="predicted"/>
<name>A0A167X736_9AGAM</name>
<dbReference type="OrthoDB" id="3262009at2759"/>
<feature type="non-terminal residue" evidence="1">
    <location>
        <position position="1"/>
    </location>
</feature>
<accession>A0A167X736</accession>
<protein>
    <submittedName>
        <fullName evidence="1">Uncharacterized protein</fullName>
    </submittedName>
</protein>
<evidence type="ECO:0000313" key="1">
    <source>
        <dbReference type="EMBL" id="KZP06894.1"/>
    </source>
</evidence>
<reference evidence="1 2" key="1">
    <citation type="journal article" date="2016" name="Mol. Biol. Evol.">
        <title>Comparative Genomics of Early-Diverging Mushroom-Forming Fungi Provides Insights into the Origins of Lignocellulose Decay Capabilities.</title>
        <authorList>
            <person name="Nagy L.G."/>
            <person name="Riley R."/>
            <person name="Tritt A."/>
            <person name="Adam C."/>
            <person name="Daum C."/>
            <person name="Floudas D."/>
            <person name="Sun H."/>
            <person name="Yadav J.S."/>
            <person name="Pangilinan J."/>
            <person name="Larsson K.H."/>
            <person name="Matsuura K."/>
            <person name="Barry K."/>
            <person name="Labutti K."/>
            <person name="Kuo R."/>
            <person name="Ohm R.A."/>
            <person name="Bhattacharya S.S."/>
            <person name="Shirouzu T."/>
            <person name="Yoshinaga Y."/>
            <person name="Martin F.M."/>
            <person name="Grigoriev I.V."/>
            <person name="Hibbett D.S."/>
        </authorList>
    </citation>
    <scope>NUCLEOTIDE SEQUENCE [LARGE SCALE GENOMIC DNA]</scope>
    <source>
        <strain evidence="1 2">CBS 109695</strain>
    </source>
</reference>
<keyword evidence="2" id="KW-1185">Reference proteome</keyword>
<dbReference type="EMBL" id="KV417769">
    <property type="protein sequence ID" value="KZP06894.1"/>
    <property type="molecule type" value="Genomic_DNA"/>
</dbReference>
<sequence>RPEEVKGWIKAHQLFEKPPPYHRDFSASCISWWMHLQPLWQTNDGNIPHTVYTCDDGDWGTLKKTGKNGIFMVLLVMSWW</sequence>